<dbReference type="Pfam" id="PF10861">
    <property type="entry name" value="DUF2784"/>
    <property type="match status" value="1"/>
</dbReference>
<organism evidence="2 3">
    <name type="scientific">Aidingimonas halophila</name>
    <dbReference type="NCBI Taxonomy" id="574349"/>
    <lineage>
        <taxon>Bacteria</taxon>
        <taxon>Pseudomonadati</taxon>
        <taxon>Pseudomonadota</taxon>
        <taxon>Gammaproteobacteria</taxon>
        <taxon>Oceanospirillales</taxon>
        <taxon>Halomonadaceae</taxon>
        <taxon>Aidingimonas</taxon>
    </lineage>
</organism>
<keyword evidence="1" id="KW-0472">Membrane</keyword>
<reference evidence="2 3" key="1">
    <citation type="submission" date="2016-10" db="EMBL/GenBank/DDBJ databases">
        <authorList>
            <person name="de Groot N.N."/>
        </authorList>
    </citation>
    <scope>NUCLEOTIDE SEQUENCE [LARGE SCALE GENOMIC DNA]</scope>
    <source>
        <strain evidence="2 3">DSM 19219</strain>
    </source>
</reference>
<evidence type="ECO:0000313" key="2">
    <source>
        <dbReference type="EMBL" id="SDX18021.1"/>
    </source>
</evidence>
<dbReference type="RefSeq" id="WP_092569196.1">
    <property type="nucleotide sequence ID" value="NZ_BMXH01000001.1"/>
</dbReference>
<gene>
    <name evidence="2" type="ORF">SAMN05443545_104179</name>
</gene>
<dbReference type="InterPro" id="IPR021218">
    <property type="entry name" value="DUF2784"/>
</dbReference>
<dbReference type="Proteomes" id="UP000198500">
    <property type="component" value="Unassembled WGS sequence"/>
</dbReference>
<sequence>MLYRIAADALLIIHMAFIVFVVIGGVITLFRPRVAWVHVPAAVWGATVELGRFYCPLTPWEIRLRQLGGEAGYSGSFIEHYLLPILYPPGLTPTIQIWLGIAVLAINLPVYAWLLWRYWH</sequence>
<accession>A0A1H2ZKW6</accession>
<evidence type="ECO:0000256" key="1">
    <source>
        <dbReference type="SAM" id="Phobius"/>
    </source>
</evidence>
<evidence type="ECO:0008006" key="4">
    <source>
        <dbReference type="Google" id="ProtNLM"/>
    </source>
</evidence>
<protein>
    <recommendedName>
        <fullName evidence="4">DUF2784 domain-containing protein</fullName>
    </recommendedName>
</protein>
<keyword evidence="3" id="KW-1185">Reference proteome</keyword>
<dbReference type="AlphaFoldDB" id="A0A1H2ZKW6"/>
<proteinExistence type="predicted"/>
<feature type="transmembrane region" description="Helical" evidence="1">
    <location>
        <begin position="95"/>
        <end position="116"/>
    </location>
</feature>
<dbReference type="OrthoDB" id="370375at2"/>
<feature type="transmembrane region" description="Helical" evidence="1">
    <location>
        <begin position="9"/>
        <end position="30"/>
    </location>
</feature>
<keyword evidence="1" id="KW-1133">Transmembrane helix</keyword>
<dbReference type="EMBL" id="FNNI01000004">
    <property type="protein sequence ID" value="SDX18021.1"/>
    <property type="molecule type" value="Genomic_DNA"/>
</dbReference>
<name>A0A1H2ZKW6_9GAMM</name>
<evidence type="ECO:0000313" key="3">
    <source>
        <dbReference type="Proteomes" id="UP000198500"/>
    </source>
</evidence>
<keyword evidence="1" id="KW-0812">Transmembrane</keyword>